<comment type="caution">
    <text evidence="2">The sequence shown here is derived from an EMBL/GenBank/DDBJ whole genome shotgun (WGS) entry which is preliminary data.</text>
</comment>
<dbReference type="EMBL" id="LATL02000200">
    <property type="protein sequence ID" value="KKD34610.1"/>
    <property type="molecule type" value="Genomic_DNA"/>
</dbReference>
<gene>
    <name evidence="2" type="ORF">WN50_29965</name>
</gene>
<protein>
    <submittedName>
        <fullName evidence="2">Glycosyl transferase</fullName>
    </submittedName>
</protein>
<accession>A0A0F5Y8S8</accession>
<dbReference type="CDD" id="cd03801">
    <property type="entry name" value="GT4_PimA-like"/>
    <property type="match status" value="1"/>
</dbReference>
<dbReference type="Pfam" id="PF13692">
    <property type="entry name" value="Glyco_trans_1_4"/>
    <property type="match status" value="1"/>
</dbReference>
<dbReference type="SUPFAM" id="SSF53756">
    <property type="entry name" value="UDP-Glycosyltransferase/glycogen phosphorylase"/>
    <property type="match status" value="1"/>
</dbReference>
<evidence type="ECO:0000313" key="3">
    <source>
        <dbReference type="Proteomes" id="UP000033607"/>
    </source>
</evidence>
<dbReference type="PANTHER" id="PTHR46401">
    <property type="entry name" value="GLYCOSYLTRANSFERASE WBBK-RELATED"/>
    <property type="match status" value="1"/>
</dbReference>
<dbReference type="PANTHER" id="PTHR46401:SF2">
    <property type="entry name" value="GLYCOSYLTRANSFERASE WBBK-RELATED"/>
    <property type="match status" value="1"/>
</dbReference>
<dbReference type="Proteomes" id="UP000033607">
    <property type="component" value="Unassembled WGS sequence"/>
</dbReference>
<dbReference type="AlphaFoldDB" id="A0A0F5Y8S8"/>
<name>A0A0F5Y8S8_9CYAN</name>
<organism evidence="2 3">
    <name type="scientific">Limnoraphis robusta CS-951</name>
    <dbReference type="NCBI Taxonomy" id="1637645"/>
    <lineage>
        <taxon>Bacteria</taxon>
        <taxon>Bacillati</taxon>
        <taxon>Cyanobacteriota</taxon>
        <taxon>Cyanophyceae</taxon>
        <taxon>Oscillatoriophycideae</taxon>
        <taxon>Oscillatoriales</taxon>
        <taxon>Sirenicapillariaceae</taxon>
        <taxon>Limnoraphis</taxon>
    </lineage>
</organism>
<evidence type="ECO:0000313" key="2">
    <source>
        <dbReference type="EMBL" id="KKD34610.1"/>
    </source>
</evidence>
<keyword evidence="1 2" id="KW-0808">Transferase</keyword>
<reference evidence="2 3" key="1">
    <citation type="submission" date="2015-06" db="EMBL/GenBank/DDBJ databases">
        <title>Draft genome assembly of filamentous brackish cyanobacterium Limnoraphis robusta strain CS-951.</title>
        <authorList>
            <person name="Willis A."/>
            <person name="Parks M."/>
            <person name="Burford M.A."/>
        </authorList>
    </citation>
    <scope>NUCLEOTIDE SEQUENCE [LARGE SCALE GENOMIC DNA]</scope>
    <source>
        <strain evidence="2 3">CS-951</strain>
    </source>
</reference>
<evidence type="ECO:0000256" key="1">
    <source>
        <dbReference type="ARBA" id="ARBA00022679"/>
    </source>
</evidence>
<dbReference type="GO" id="GO:0016757">
    <property type="term" value="F:glycosyltransferase activity"/>
    <property type="evidence" value="ECO:0007669"/>
    <property type="project" value="TreeGrafter"/>
</dbReference>
<sequence length="378" mass="42843">MRQVNIGYYSAKNYLDKNTFSGTLYHMHRALSHQNINLINLGNPSKPSMWKKPLKLVKKASSLLNKKDPDPNLLYEQFYQSVQKTLSKTPCDLIFAPVSSKELGFLETDLPIIYLSDATPKLIKQTYKIYSSEEEFLQASQQEVVAFKKATKVIYSSEWAAHSAINDYEVDPNKIEIVPFGANVDTIPEASEILKKCQVSKCHLLFIGKDWERKGGNIAYQTLLSLLDLGVDAELLMIGCVPPSEFQHEKLKVIPFLNKNIPEEQEQFSQLLLNSHFLVFPTRADCSPIVICEANAYGIPVITTDAGGIPTILKEGKNGYMLPLSAGGDEYAKLIATHFSNKQTYEQLVRSSREEYDDRLNWNKWAESTYKIMINMLQ</sequence>
<proteinExistence type="predicted"/>
<dbReference type="GO" id="GO:0009103">
    <property type="term" value="P:lipopolysaccharide biosynthetic process"/>
    <property type="evidence" value="ECO:0007669"/>
    <property type="project" value="TreeGrafter"/>
</dbReference>
<dbReference type="Gene3D" id="3.40.50.2000">
    <property type="entry name" value="Glycogen Phosphorylase B"/>
    <property type="match status" value="2"/>
</dbReference>